<organism evidence="3 4">
    <name type="scientific">Paenimyroides marinum</name>
    <dbReference type="NCBI Taxonomy" id="1159016"/>
    <lineage>
        <taxon>Bacteria</taxon>
        <taxon>Pseudomonadati</taxon>
        <taxon>Bacteroidota</taxon>
        <taxon>Flavobacteriia</taxon>
        <taxon>Flavobacteriales</taxon>
        <taxon>Flavobacteriaceae</taxon>
        <taxon>Paenimyroides</taxon>
    </lineage>
</organism>
<keyword evidence="1" id="KW-0732">Signal</keyword>
<proteinExistence type="predicted"/>
<evidence type="ECO:0000313" key="4">
    <source>
        <dbReference type="Proteomes" id="UP000199634"/>
    </source>
</evidence>
<dbReference type="Pfam" id="PF20243">
    <property type="entry name" value="MbnP"/>
    <property type="match status" value="1"/>
</dbReference>
<gene>
    <name evidence="3" type="ORF">SAMN02927937_00155</name>
</gene>
<keyword evidence="4" id="KW-1185">Reference proteome</keyword>
<protein>
    <recommendedName>
        <fullName evidence="2">Copper-binding protein MbnP-like domain-containing protein</fullName>
    </recommendedName>
</protein>
<accession>A0A1H6J0K3</accession>
<feature type="chain" id="PRO_5011720131" description="Copper-binding protein MbnP-like domain-containing protein" evidence="1">
    <location>
        <begin position="28"/>
        <end position="272"/>
    </location>
</feature>
<sequence length="272" mass="30208">MKQNIKAIALFLFTTSFLISCSSDDTAAIDENTFGEAQLYFDNGVNGDKLILGASYTNSNNERLTINRLNYIISNIIFIKSDGTEYVYPKNKSYFIVSEESGINTINLTDIPAGDYKQIKFGLGVDNQRYLEGETAQQEFWDYATSLDMVWTWSTGYRFINFEGTFTSDSNPESINFQVHQGSNSATDNYREIMLNLPTTARVRMGDKPSIHIIADANVILDGINKIKLSDNINQAGTSAAIMGGENLVKIAANTQAMFKVDHVHNGSGTEH</sequence>
<feature type="signal peptide" evidence="1">
    <location>
        <begin position="1"/>
        <end position="27"/>
    </location>
</feature>
<dbReference type="Proteomes" id="UP000199634">
    <property type="component" value="Unassembled WGS sequence"/>
</dbReference>
<dbReference type="EMBL" id="FNXE01000001">
    <property type="protein sequence ID" value="SEH55074.1"/>
    <property type="molecule type" value="Genomic_DNA"/>
</dbReference>
<evidence type="ECO:0000313" key="3">
    <source>
        <dbReference type="EMBL" id="SEH55074.1"/>
    </source>
</evidence>
<name>A0A1H6J0K3_9FLAO</name>
<evidence type="ECO:0000259" key="2">
    <source>
        <dbReference type="Pfam" id="PF20243"/>
    </source>
</evidence>
<evidence type="ECO:0000256" key="1">
    <source>
        <dbReference type="SAM" id="SignalP"/>
    </source>
</evidence>
<feature type="domain" description="Copper-binding protein MbnP-like" evidence="2">
    <location>
        <begin position="36"/>
        <end position="232"/>
    </location>
</feature>
<dbReference type="PROSITE" id="PS51257">
    <property type="entry name" value="PROKAR_LIPOPROTEIN"/>
    <property type="match status" value="1"/>
</dbReference>
<dbReference type="AlphaFoldDB" id="A0A1H6J0K3"/>
<dbReference type="STRING" id="1159016.SAMN02927937_00155"/>
<dbReference type="OrthoDB" id="1422031at2"/>
<reference evidence="3 4" key="1">
    <citation type="submission" date="2016-10" db="EMBL/GenBank/DDBJ databases">
        <authorList>
            <person name="de Groot N.N."/>
        </authorList>
    </citation>
    <scope>NUCLEOTIDE SEQUENCE [LARGE SCALE GENOMIC DNA]</scope>
    <source>
        <strain evidence="3 4">CGMCC 1.10825</strain>
    </source>
</reference>
<dbReference type="InterPro" id="IPR046863">
    <property type="entry name" value="MbnP-like_dom"/>
</dbReference>
<dbReference type="RefSeq" id="WP_091095327.1">
    <property type="nucleotide sequence ID" value="NZ_FNXE01000001.1"/>
</dbReference>